<dbReference type="SUPFAM" id="SSF54211">
    <property type="entry name" value="Ribosomal protein S5 domain 2-like"/>
    <property type="match status" value="1"/>
</dbReference>
<evidence type="ECO:0000313" key="4">
    <source>
        <dbReference type="EMBL" id="URZ12207.1"/>
    </source>
</evidence>
<dbReference type="EMBL" id="CP096983">
    <property type="protein sequence ID" value="URZ12207.1"/>
    <property type="molecule type" value="Genomic_DNA"/>
</dbReference>
<dbReference type="InterPro" id="IPR023582">
    <property type="entry name" value="Impact"/>
</dbReference>
<dbReference type="RefSeq" id="WP_077835976.1">
    <property type="nucleotide sequence ID" value="NZ_CP096983.1"/>
</dbReference>
<feature type="domain" description="Impact N-terminal" evidence="2">
    <location>
        <begin position="17"/>
        <end position="122"/>
    </location>
</feature>
<dbReference type="PROSITE" id="PS00910">
    <property type="entry name" value="UPF0029"/>
    <property type="match status" value="1"/>
</dbReference>
<dbReference type="InterPro" id="IPR035647">
    <property type="entry name" value="EFG_III/V"/>
</dbReference>
<dbReference type="STRING" id="84029.CROST_18960"/>
<dbReference type="AlphaFoldDB" id="A0A1S8LJT8"/>
<evidence type="ECO:0000313" key="5">
    <source>
        <dbReference type="Proteomes" id="UP000190951"/>
    </source>
</evidence>
<dbReference type="SUPFAM" id="SSF54980">
    <property type="entry name" value="EF-G C-terminal domain-like"/>
    <property type="match status" value="1"/>
</dbReference>
<dbReference type="KEGG" id="crw:CROST_029240"/>
<sequence>MDYLTVGREVRVEFEEKKSIFIGHIKRVECEEEAKEFVEKIKNEHKDATHNVPAYIVGENRMIQKCSDNGEPQGTAGVPVLDVIKKNGITDTAIVVTRYFGGILLGAGGLVRAYSKSAADAVKEAGIVLKVKGVPLSLGISYDLLGKVQYHFANKNWHIENIEYTDEVKILFNCESDKLEEVRKEVTEICHGNLKINVGDEEYYFKGENRLFQE</sequence>
<dbReference type="InterPro" id="IPR036956">
    <property type="entry name" value="Impact_N_sf"/>
</dbReference>
<protein>
    <submittedName>
        <fullName evidence="4">IMPACT family member YigZ</fullName>
    </submittedName>
</protein>
<accession>A0A1S8LJT8</accession>
<comment type="similarity">
    <text evidence="1">Belongs to the IMPACT family.</text>
</comment>
<dbReference type="Pfam" id="PF01205">
    <property type="entry name" value="Impact_N"/>
    <property type="match status" value="1"/>
</dbReference>
<dbReference type="InterPro" id="IPR020569">
    <property type="entry name" value="UPF0029_Impact_CS"/>
</dbReference>
<feature type="domain" description="UPF0029" evidence="3">
    <location>
        <begin position="140"/>
        <end position="192"/>
    </location>
</feature>
<dbReference type="GO" id="GO:0005737">
    <property type="term" value="C:cytoplasm"/>
    <property type="evidence" value="ECO:0007669"/>
    <property type="project" value="TreeGrafter"/>
</dbReference>
<dbReference type="InterPro" id="IPR015796">
    <property type="entry name" value="Impact_YigZ-like"/>
</dbReference>
<dbReference type="GO" id="GO:0006446">
    <property type="term" value="P:regulation of translational initiation"/>
    <property type="evidence" value="ECO:0007669"/>
    <property type="project" value="TreeGrafter"/>
</dbReference>
<dbReference type="NCBIfam" id="TIGR00257">
    <property type="entry name" value="IMPACT_YIGZ"/>
    <property type="match status" value="1"/>
</dbReference>
<dbReference type="Proteomes" id="UP000190951">
    <property type="component" value="Chromosome"/>
</dbReference>
<dbReference type="InterPro" id="IPR015269">
    <property type="entry name" value="UPF0029_Impact_C"/>
</dbReference>
<dbReference type="PANTHER" id="PTHR16301">
    <property type="entry name" value="IMPACT-RELATED"/>
    <property type="match status" value="1"/>
</dbReference>
<reference evidence="4 5" key="1">
    <citation type="submission" date="2022-04" db="EMBL/GenBank/DDBJ databases">
        <title>Genome sequence of C. roseum typestrain.</title>
        <authorList>
            <person name="Poehlein A."/>
            <person name="Schoch T."/>
            <person name="Duerre P."/>
            <person name="Daniel R."/>
        </authorList>
    </citation>
    <scope>NUCLEOTIDE SEQUENCE [LARGE SCALE GENOMIC DNA]</scope>
    <source>
        <strain evidence="4 5">DSM 7320</strain>
    </source>
</reference>
<gene>
    <name evidence="4" type="primary">yigZ</name>
    <name evidence="4" type="ORF">CROST_029240</name>
</gene>
<dbReference type="InterPro" id="IPR001498">
    <property type="entry name" value="Impact_N"/>
</dbReference>
<dbReference type="PANTHER" id="PTHR16301:SF20">
    <property type="entry name" value="IMPACT FAMILY MEMBER YIGZ"/>
    <property type="match status" value="1"/>
</dbReference>
<name>A0A1S8LJT8_9CLOT</name>
<dbReference type="InterPro" id="IPR020568">
    <property type="entry name" value="Ribosomal_Su5_D2-typ_SF"/>
</dbReference>
<proteinExistence type="inferred from homology"/>
<organism evidence="4 5">
    <name type="scientific">Clostridium felsineum</name>
    <dbReference type="NCBI Taxonomy" id="36839"/>
    <lineage>
        <taxon>Bacteria</taxon>
        <taxon>Bacillati</taxon>
        <taxon>Bacillota</taxon>
        <taxon>Clostridia</taxon>
        <taxon>Eubacteriales</taxon>
        <taxon>Clostridiaceae</taxon>
        <taxon>Clostridium</taxon>
    </lineage>
</organism>
<evidence type="ECO:0000259" key="2">
    <source>
        <dbReference type="Pfam" id="PF01205"/>
    </source>
</evidence>
<evidence type="ECO:0000259" key="3">
    <source>
        <dbReference type="Pfam" id="PF09186"/>
    </source>
</evidence>
<dbReference type="Gene3D" id="3.30.230.30">
    <property type="entry name" value="Impact, N-terminal domain"/>
    <property type="match status" value="1"/>
</dbReference>
<dbReference type="Pfam" id="PF09186">
    <property type="entry name" value="DUF1949"/>
    <property type="match status" value="1"/>
</dbReference>
<evidence type="ECO:0000256" key="1">
    <source>
        <dbReference type="ARBA" id="ARBA00007665"/>
    </source>
</evidence>
<dbReference type="Gene3D" id="3.30.70.240">
    <property type="match status" value="1"/>
</dbReference>
<keyword evidence="5" id="KW-1185">Reference proteome</keyword>